<name>A0A7G5XJT3_9BACT</name>
<evidence type="ECO:0000313" key="3">
    <source>
        <dbReference type="Proteomes" id="UP000515344"/>
    </source>
</evidence>
<proteinExistence type="predicted"/>
<keyword evidence="3" id="KW-1185">Reference proteome</keyword>
<dbReference type="PROSITE" id="PS51257">
    <property type="entry name" value="PROKAR_LIPOPROTEIN"/>
    <property type="match status" value="1"/>
</dbReference>
<accession>A0A7G5XJT3</accession>
<evidence type="ECO:0000313" key="2">
    <source>
        <dbReference type="EMBL" id="QNA45736.1"/>
    </source>
</evidence>
<reference evidence="3" key="1">
    <citation type="submission" date="2020-08" db="EMBL/GenBank/DDBJ databases">
        <title>Lacibacter sp. S13-6-6 genome sequencing.</title>
        <authorList>
            <person name="Jin L."/>
        </authorList>
    </citation>
    <scope>NUCLEOTIDE SEQUENCE [LARGE SCALE GENOMIC DNA]</scope>
    <source>
        <strain evidence="3">S13-6-6</strain>
    </source>
</reference>
<dbReference type="Proteomes" id="UP000515344">
    <property type="component" value="Chromosome"/>
</dbReference>
<gene>
    <name evidence="2" type="ORF">H4075_05940</name>
</gene>
<evidence type="ECO:0000256" key="1">
    <source>
        <dbReference type="SAM" id="SignalP"/>
    </source>
</evidence>
<organism evidence="2 3">
    <name type="scientific">Lacibacter sediminis</name>
    <dbReference type="NCBI Taxonomy" id="2760713"/>
    <lineage>
        <taxon>Bacteria</taxon>
        <taxon>Pseudomonadati</taxon>
        <taxon>Bacteroidota</taxon>
        <taxon>Chitinophagia</taxon>
        <taxon>Chitinophagales</taxon>
        <taxon>Chitinophagaceae</taxon>
        <taxon>Lacibacter</taxon>
    </lineage>
</organism>
<feature type="chain" id="PRO_5028861007" evidence="1">
    <location>
        <begin position="22"/>
        <end position="120"/>
    </location>
</feature>
<dbReference type="KEGG" id="lacs:H4075_05940"/>
<dbReference type="RefSeq" id="WP_182805052.1">
    <property type="nucleotide sequence ID" value="NZ_CP060007.1"/>
</dbReference>
<feature type="signal peptide" evidence="1">
    <location>
        <begin position="1"/>
        <end position="21"/>
    </location>
</feature>
<dbReference type="EMBL" id="CP060007">
    <property type="protein sequence ID" value="QNA45736.1"/>
    <property type="molecule type" value="Genomic_DNA"/>
</dbReference>
<dbReference type="AlphaFoldDB" id="A0A7G5XJT3"/>
<sequence length="120" mass="13373">MKPYHLLLVCALLLIAACSKLYPPEGNFKAKLLASFCAFHIVQIEDADGKGRGMDWTDPSGKEYKNVFTVKNHCDFGKTGIKVGDTFKAVIIDKPVETNCAVCMGFMETPPFQWNIRVVE</sequence>
<protein>
    <submittedName>
        <fullName evidence="2">Uncharacterized protein</fullName>
    </submittedName>
</protein>
<keyword evidence="1" id="KW-0732">Signal</keyword>